<dbReference type="Gene3D" id="3.40.630.30">
    <property type="match status" value="1"/>
</dbReference>
<gene>
    <name evidence="1" type="ORF">DME_LOCUS4267</name>
</gene>
<keyword evidence="3" id="KW-1185">Reference proteome</keyword>
<name>A0A0N4US41_DRAME</name>
<evidence type="ECO:0000313" key="2">
    <source>
        <dbReference type="Proteomes" id="UP000038040"/>
    </source>
</evidence>
<dbReference type="WBParaSite" id="DME_0001087301-mRNA-1">
    <property type="protein sequence ID" value="DME_0001087301-mRNA-1"/>
    <property type="gene ID" value="DME_0001087301"/>
</dbReference>
<reference evidence="4" key="1">
    <citation type="submission" date="2017-02" db="UniProtKB">
        <authorList>
            <consortium name="WormBaseParasite"/>
        </authorList>
    </citation>
    <scope>IDENTIFICATION</scope>
</reference>
<evidence type="ECO:0000313" key="1">
    <source>
        <dbReference type="EMBL" id="VDN54294.1"/>
    </source>
</evidence>
<dbReference type="Proteomes" id="UP000274756">
    <property type="component" value="Unassembled WGS sequence"/>
</dbReference>
<dbReference type="AlphaFoldDB" id="A0A0N4US41"/>
<evidence type="ECO:0000313" key="4">
    <source>
        <dbReference type="WBParaSite" id="DME_0001087301-mRNA-1"/>
    </source>
</evidence>
<accession>A0A0N4US41</accession>
<dbReference type="EMBL" id="UYYG01000533">
    <property type="protein sequence ID" value="VDN54294.1"/>
    <property type="molecule type" value="Genomic_DNA"/>
</dbReference>
<proteinExistence type="predicted"/>
<protein>
    <submittedName>
        <fullName evidence="4">BTB domain-containing protein</fullName>
    </submittedName>
</protein>
<reference evidence="1 3" key="2">
    <citation type="submission" date="2018-11" db="EMBL/GenBank/DDBJ databases">
        <authorList>
            <consortium name="Pathogen Informatics"/>
        </authorList>
    </citation>
    <scope>NUCLEOTIDE SEQUENCE [LARGE SCALE GENOMIC DNA]</scope>
</reference>
<evidence type="ECO:0000313" key="3">
    <source>
        <dbReference type="Proteomes" id="UP000274756"/>
    </source>
</evidence>
<sequence>MSMNDELLTITCLKPSDFNCVMKYLMENFITEEPLCVAVDFTEEDAWNMTSGIDLCTIKLMITSMF</sequence>
<organism evidence="2 4">
    <name type="scientific">Dracunculus medinensis</name>
    <name type="common">Guinea worm</name>
    <dbReference type="NCBI Taxonomy" id="318479"/>
    <lineage>
        <taxon>Eukaryota</taxon>
        <taxon>Metazoa</taxon>
        <taxon>Ecdysozoa</taxon>
        <taxon>Nematoda</taxon>
        <taxon>Chromadorea</taxon>
        <taxon>Rhabditida</taxon>
        <taxon>Spirurina</taxon>
        <taxon>Dracunculoidea</taxon>
        <taxon>Dracunculidae</taxon>
        <taxon>Dracunculus</taxon>
    </lineage>
</organism>
<dbReference type="Proteomes" id="UP000038040">
    <property type="component" value="Unplaced"/>
</dbReference>